<dbReference type="GO" id="GO:0008233">
    <property type="term" value="F:peptidase activity"/>
    <property type="evidence" value="ECO:0007669"/>
    <property type="project" value="UniProtKB-KW"/>
</dbReference>
<dbReference type="Pfam" id="PF10431">
    <property type="entry name" value="ClpB_D2-small"/>
    <property type="match status" value="1"/>
</dbReference>
<evidence type="ECO:0000313" key="4">
    <source>
        <dbReference type="EMBL" id="KKS98524.1"/>
    </source>
</evidence>
<feature type="domain" description="Clp ATPase C-terminal" evidence="3">
    <location>
        <begin position="50"/>
        <end position="139"/>
    </location>
</feature>
<dbReference type="InterPro" id="IPR050130">
    <property type="entry name" value="ClpA_ClpB"/>
</dbReference>
<dbReference type="InterPro" id="IPR027417">
    <property type="entry name" value="P-loop_NTPase"/>
</dbReference>
<protein>
    <submittedName>
        <fullName evidence="4">ATP-dependent chaperone protein ClpB, ATP-dependent Clp protease ATP-binding subunit ClpB</fullName>
    </submittedName>
</protein>
<comment type="caution">
    <text evidence="4">The sequence shown here is derived from an EMBL/GenBank/DDBJ whole genome shotgun (WGS) entry which is preliminary data.</text>
</comment>
<keyword evidence="2 4" id="KW-0067">ATP-binding</keyword>
<gene>
    <name evidence="4" type="primary">clpB</name>
    <name evidence="4" type="ORF">UV73_C0001G0045</name>
</gene>
<sequence>MTSNLGSDIIQELEGKSEAKLQESVLNLLRKSFRPEFLNRLDQIVVYHRLTERQVGQIAEIQLGKVRQKLDRQNIKISFSEDLKSYLAKTCFDPVYGARPLKRIIQDKILDELAFRMIENKATAGSELTADYKDNRITFKVR</sequence>
<organism evidence="4 5">
    <name type="scientific">Candidatus Gottesmanbacteria bacterium GW2011_GWA2_43_14</name>
    <dbReference type="NCBI Taxonomy" id="1618443"/>
    <lineage>
        <taxon>Bacteria</taxon>
        <taxon>Candidatus Gottesmaniibacteriota</taxon>
    </lineage>
</organism>
<dbReference type="GO" id="GO:0005524">
    <property type="term" value="F:ATP binding"/>
    <property type="evidence" value="ECO:0007669"/>
    <property type="project" value="UniProtKB-KW"/>
</dbReference>
<dbReference type="GO" id="GO:0016887">
    <property type="term" value="F:ATP hydrolysis activity"/>
    <property type="evidence" value="ECO:0007669"/>
    <property type="project" value="TreeGrafter"/>
</dbReference>
<keyword evidence="4" id="KW-0645">Protease</keyword>
<keyword evidence="4" id="KW-0378">Hydrolase</keyword>
<evidence type="ECO:0000313" key="5">
    <source>
        <dbReference type="Proteomes" id="UP000034894"/>
    </source>
</evidence>
<dbReference type="PANTHER" id="PTHR11638:SF18">
    <property type="entry name" value="HEAT SHOCK PROTEIN 104"/>
    <property type="match status" value="1"/>
</dbReference>
<keyword evidence="1" id="KW-0547">Nucleotide-binding</keyword>
<dbReference type="AlphaFoldDB" id="A0A0G1DLI9"/>
<evidence type="ECO:0000256" key="1">
    <source>
        <dbReference type="ARBA" id="ARBA00022741"/>
    </source>
</evidence>
<dbReference type="InterPro" id="IPR019489">
    <property type="entry name" value="Clp_ATPase_C"/>
</dbReference>
<dbReference type="GO" id="GO:0034605">
    <property type="term" value="P:cellular response to heat"/>
    <property type="evidence" value="ECO:0007669"/>
    <property type="project" value="TreeGrafter"/>
</dbReference>
<proteinExistence type="predicted"/>
<evidence type="ECO:0000256" key="2">
    <source>
        <dbReference type="ARBA" id="ARBA00022840"/>
    </source>
</evidence>
<dbReference type="GO" id="GO:0005737">
    <property type="term" value="C:cytoplasm"/>
    <property type="evidence" value="ECO:0007669"/>
    <property type="project" value="TreeGrafter"/>
</dbReference>
<dbReference type="PANTHER" id="PTHR11638">
    <property type="entry name" value="ATP-DEPENDENT CLP PROTEASE"/>
    <property type="match status" value="1"/>
</dbReference>
<dbReference type="EMBL" id="LCFP01000001">
    <property type="protein sequence ID" value="KKS98524.1"/>
    <property type="molecule type" value="Genomic_DNA"/>
</dbReference>
<dbReference type="Gene3D" id="3.40.50.300">
    <property type="entry name" value="P-loop containing nucleotide triphosphate hydrolases"/>
    <property type="match status" value="1"/>
</dbReference>
<dbReference type="Gene3D" id="1.10.8.60">
    <property type="match status" value="1"/>
</dbReference>
<dbReference type="SUPFAM" id="SSF52540">
    <property type="entry name" value="P-loop containing nucleoside triphosphate hydrolases"/>
    <property type="match status" value="1"/>
</dbReference>
<dbReference type="PATRIC" id="fig|1618443.3.peg.46"/>
<dbReference type="GO" id="GO:0006508">
    <property type="term" value="P:proteolysis"/>
    <property type="evidence" value="ECO:0007669"/>
    <property type="project" value="UniProtKB-KW"/>
</dbReference>
<dbReference type="Proteomes" id="UP000034894">
    <property type="component" value="Unassembled WGS sequence"/>
</dbReference>
<accession>A0A0G1DLI9</accession>
<dbReference type="SMART" id="SM01086">
    <property type="entry name" value="ClpB_D2-small"/>
    <property type="match status" value="1"/>
</dbReference>
<dbReference type="STRING" id="1618443.UV73_C0001G0045"/>
<reference evidence="4 5" key="1">
    <citation type="journal article" date="2015" name="Nature">
        <title>rRNA introns, odd ribosomes, and small enigmatic genomes across a large radiation of phyla.</title>
        <authorList>
            <person name="Brown C.T."/>
            <person name="Hug L.A."/>
            <person name="Thomas B.C."/>
            <person name="Sharon I."/>
            <person name="Castelle C.J."/>
            <person name="Singh A."/>
            <person name="Wilkins M.J."/>
            <person name="Williams K.H."/>
            <person name="Banfield J.F."/>
        </authorList>
    </citation>
    <scope>NUCLEOTIDE SEQUENCE [LARGE SCALE GENOMIC DNA]</scope>
</reference>
<name>A0A0G1DLI9_9BACT</name>
<evidence type="ECO:0000259" key="3">
    <source>
        <dbReference type="SMART" id="SM01086"/>
    </source>
</evidence>